<dbReference type="GO" id="GO:0005829">
    <property type="term" value="C:cytosol"/>
    <property type="evidence" value="ECO:0007669"/>
    <property type="project" value="TreeGrafter"/>
</dbReference>
<feature type="binding site" evidence="9">
    <location>
        <begin position="94"/>
        <end position="97"/>
    </location>
    <ligand>
        <name>5-phospho-alpha-D-ribose 1-diphosphate</name>
        <dbReference type="ChEBI" id="CHEBI:58017"/>
    </ligand>
</feature>
<feature type="binding site" evidence="9">
    <location>
        <begin position="87"/>
        <end position="88"/>
    </location>
    <ligand>
        <name>5-phospho-alpha-D-ribose 1-diphosphate</name>
        <dbReference type="ChEBI" id="CHEBI:58017"/>
    </ligand>
</feature>
<evidence type="ECO:0000256" key="2">
    <source>
        <dbReference type="ARBA" id="ARBA00022605"/>
    </source>
</evidence>
<comment type="cofactor">
    <cofactor evidence="9">
        <name>Mg(2+)</name>
        <dbReference type="ChEBI" id="CHEBI:18420"/>
    </cofactor>
    <text evidence="9">Binds 2 magnesium ions per monomer.</text>
</comment>
<name>A0A2N3PZD6_9PROT</name>
<evidence type="ECO:0000256" key="6">
    <source>
        <dbReference type="ARBA" id="ARBA00023141"/>
    </source>
</evidence>
<feature type="binding site" evidence="9">
    <location>
        <position position="230"/>
    </location>
    <ligand>
        <name>Mg(2+)</name>
        <dbReference type="ChEBI" id="CHEBI:18420"/>
        <label>2</label>
    </ligand>
</feature>
<dbReference type="PANTHER" id="PTHR43285">
    <property type="entry name" value="ANTHRANILATE PHOSPHORIBOSYLTRANSFERASE"/>
    <property type="match status" value="1"/>
</dbReference>
<keyword evidence="2 9" id="KW-0028">Amino-acid biosynthesis</keyword>
<dbReference type="SUPFAM" id="SSF52418">
    <property type="entry name" value="Nucleoside phosphorylase/phosphoribosyltransferase catalytic domain"/>
    <property type="match status" value="1"/>
</dbReference>
<dbReference type="PANTHER" id="PTHR43285:SF2">
    <property type="entry name" value="ANTHRANILATE PHOSPHORIBOSYLTRANSFERASE"/>
    <property type="match status" value="1"/>
</dbReference>
<feature type="binding site" evidence="9">
    <location>
        <position position="229"/>
    </location>
    <ligand>
        <name>Mg(2+)</name>
        <dbReference type="ChEBI" id="CHEBI:18420"/>
        <label>2</label>
    </ligand>
</feature>
<evidence type="ECO:0000256" key="7">
    <source>
        <dbReference type="ARBA" id="ARBA00052328"/>
    </source>
</evidence>
<reference evidence="13" key="1">
    <citation type="submission" date="2017-12" db="EMBL/GenBank/DDBJ databases">
        <title>Draft genome sequence of Telmatospirillum siberiense 26-4b1T, an acidotolerant peatland alphaproteobacterium potentially involved in sulfur cycling.</title>
        <authorList>
            <person name="Hausmann B."/>
            <person name="Pjevac P."/>
            <person name="Schreck K."/>
            <person name="Herbold C.W."/>
            <person name="Daims H."/>
            <person name="Wagner M."/>
            <person name="Pester M."/>
            <person name="Loy A."/>
        </authorList>
    </citation>
    <scope>NUCLEOTIDE SEQUENCE [LARGE SCALE GENOMIC DNA]</scope>
    <source>
        <strain evidence="13">26-4b1</strain>
    </source>
</reference>
<evidence type="ECO:0000313" key="12">
    <source>
        <dbReference type="EMBL" id="PKU25770.1"/>
    </source>
</evidence>
<comment type="function">
    <text evidence="9">Catalyzes the transfer of the phosphoribosyl group of 5-phosphorylribose-1-pyrophosphate (PRPP) to anthranilate to yield N-(5'-phosphoribosyl)-anthranilate (PRA).</text>
</comment>
<dbReference type="Pfam" id="PF02885">
    <property type="entry name" value="Glycos_trans_3N"/>
    <property type="match status" value="1"/>
</dbReference>
<dbReference type="OrthoDB" id="9806430at2"/>
<dbReference type="EC" id="2.4.2.18" evidence="9"/>
<feature type="binding site" evidence="9">
    <location>
        <position position="84"/>
    </location>
    <ligand>
        <name>anthranilate</name>
        <dbReference type="ChEBI" id="CHEBI:16567"/>
        <label>1</label>
    </ligand>
</feature>
<feature type="binding site" evidence="9">
    <location>
        <position position="124"/>
    </location>
    <ligand>
        <name>5-phospho-alpha-D-ribose 1-diphosphate</name>
        <dbReference type="ChEBI" id="CHEBI:58017"/>
    </ligand>
</feature>
<keyword evidence="4 9" id="KW-0808">Transferase</keyword>
<dbReference type="NCBIfam" id="TIGR01245">
    <property type="entry name" value="trpD"/>
    <property type="match status" value="1"/>
</dbReference>
<dbReference type="AlphaFoldDB" id="A0A2N3PZD6"/>
<gene>
    <name evidence="9 12" type="primary">trpD</name>
    <name evidence="12" type="ORF">CWS72_04180</name>
</gene>
<feature type="domain" description="Glycosyl transferase family 3" evidence="10">
    <location>
        <begin position="79"/>
        <end position="326"/>
    </location>
</feature>
<comment type="similarity">
    <text evidence="8">In the C-terminal section; belongs to the anthranilate phosphoribosyltransferase family.</text>
</comment>
<evidence type="ECO:0000256" key="4">
    <source>
        <dbReference type="ARBA" id="ARBA00022679"/>
    </source>
</evidence>
<feature type="binding site" evidence="9">
    <location>
        <position position="84"/>
    </location>
    <ligand>
        <name>5-phospho-alpha-D-ribose 1-diphosphate</name>
        <dbReference type="ChEBI" id="CHEBI:58017"/>
    </ligand>
</feature>
<dbReference type="InterPro" id="IPR035902">
    <property type="entry name" value="Nuc_phospho_transferase"/>
</dbReference>
<organism evidence="12 13">
    <name type="scientific">Telmatospirillum siberiense</name>
    <dbReference type="NCBI Taxonomy" id="382514"/>
    <lineage>
        <taxon>Bacteria</taxon>
        <taxon>Pseudomonadati</taxon>
        <taxon>Pseudomonadota</taxon>
        <taxon>Alphaproteobacteria</taxon>
        <taxon>Rhodospirillales</taxon>
        <taxon>Rhodospirillaceae</taxon>
        <taxon>Telmatospirillum</taxon>
    </lineage>
</organism>
<protein>
    <recommendedName>
        <fullName evidence="9">Anthranilate phosphoribosyltransferase</fullName>
        <ecNumber evidence="9">2.4.2.18</ecNumber>
    </recommendedName>
</protein>
<evidence type="ECO:0000256" key="8">
    <source>
        <dbReference type="ARBA" id="ARBA00061188"/>
    </source>
</evidence>
<dbReference type="GO" id="GO:0000162">
    <property type="term" value="P:L-tryptophan biosynthetic process"/>
    <property type="evidence" value="ECO:0007669"/>
    <property type="project" value="UniProtKB-UniRule"/>
</dbReference>
<keyword evidence="13" id="KW-1185">Reference proteome</keyword>
<dbReference type="FunFam" id="3.40.1030.10:FF:000002">
    <property type="entry name" value="Anthranilate phosphoribosyltransferase"/>
    <property type="match status" value="1"/>
</dbReference>
<dbReference type="SUPFAM" id="SSF47648">
    <property type="entry name" value="Nucleoside phosphorylase/phosphoribosyltransferase N-terminal domain"/>
    <property type="match status" value="1"/>
</dbReference>
<dbReference type="InterPro" id="IPR005940">
    <property type="entry name" value="Anthranilate_Pribosyl_Tfrase"/>
</dbReference>
<dbReference type="Gene3D" id="3.40.1030.10">
    <property type="entry name" value="Nucleoside phosphorylase/phosphoribosyltransferase catalytic domain"/>
    <property type="match status" value="1"/>
</dbReference>
<keyword evidence="6 9" id="KW-0057">Aromatic amino acid biosynthesis</keyword>
<comment type="subunit">
    <text evidence="9">Homodimer.</text>
</comment>
<accession>A0A2N3PZD6</accession>
<evidence type="ECO:0000259" key="10">
    <source>
        <dbReference type="Pfam" id="PF00591"/>
    </source>
</evidence>
<dbReference type="UniPathway" id="UPA00035">
    <property type="reaction ID" value="UER00041"/>
</dbReference>
<feature type="binding site" evidence="9">
    <location>
        <position position="115"/>
    </location>
    <ligand>
        <name>anthranilate</name>
        <dbReference type="ChEBI" id="CHEBI:16567"/>
        <label>1</label>
    </ligand>
</feature>
<evidence type="ECO:0000256" key="3">
    <source>
        <dbReference type="ARBA" id="ARBA00022676"/>
    </source>
</evidence>
<evidence type="ECO:0000256" key="9">
    <source>
        <dbReference type="HAMAP-Rule" id="MF_00211"/>
    </source>
</evidence>
<comment type="caution">
    <text evidence="12">The sequence shown here is derived from an EMBL/GenBank/DDBJ whole genome shotgun (WGS) entry which is preliminary data.</text>
</comment>
<dbReference type="EMBL" id="PIUM01000003">
    <property type="protein sequence ID" value="PKU25770.1"/>
    <property type="molecule type" value="Genomic_DNA"/>
</dbReference>
<feature type="domain" description="Glycosyl transferase family 3 N-terminal" evidence="11">
    <location>
        <begin position="8"/>
        <end position="70"/>
    </location>
</feature>
<dbReference type="InterPro" id="IPR036320">
    <property type="entry name" value="Glycosyl_Trfase_fam3_N_dom_sf"/>
</dbReference>
<dbReference type="HAMAP" id="MF_00211">
    <property type="entry name" value="TrpD"/>
    <property type="match status" value="1"/>
</dbReference>
<comment type="caution">
    <text evidence="9">Lacks conserved residue(s) required for the propagation of feature annotation.</text>
</comment>
<comment type="similarity">
    <text evidence="9">Belongs to the anthranilate phosphoribosyltransferase family.</text>
</comment>
<feature type="binding site" evidence="9">
    <location>
        <position position="92"/>
    </location>
    <ligand>
        <name>5-phospho-alpha-D-ribose 1-diphosphate</name>
        <dbReference type="ChEBI" id="CHEBI:58017"/>
    </ligand>
</feature>
<keyword evidence="5 9" id="KW-0822">Tryptophan biosynthesis</keyword>
<feature type="binding site" evidence="9">
    <location>
        <position position="170"/>
    </location>
    <ligand>
        <name>anthranilate</name>
        <dbReference type="ChEBI" id="CHEBI:16567"/>
        <label>2</label>
    </ligand>
</feature>
<feature type="binding site" evidence="9">
    <location>
        <position position="230"/>
    </location>
    <ligand>
        <name>Mg(2+)</name>
        <dbReference type="ChEBI" id="CHEBI:18420"/>
        <label>1</label>
    </ligand>
</feature>
<evidence type="ECO:0000313" key="13">
    <source>
        <dbReference type="Proteomes" id="UP000233293"/>
    </source>
</evidence>
<keyword evidence="9" id="KW-0479">Metal-binding</keyword>
<feature type="binding site" evidence="9">
    <location>
        <begin position="112"/>
        <end position="120"/>
    </location>
    <ligand>
        <name>5-phospho-alpha-D-ribose 1-diphosphate</name>
        <dbReference type="ChEBI" id="CHEBI:58017"/>
    </ligand>
</feature>
<keyword evidence="9" id="KW-0460">Magnesium</keyword>
<feature type="binding site" evidence="9">
    <location>
        <position position="96"/>
    </location>
    <ligand>
        <name>Mg(2+)</name>
        <dbReference type="ChEBI" id="CHEBI:18420"/>
        <label>1</label>
    </ligand>
</feature>
<evidence type="ECO:0000256" key="1">
    <source>
        <dbReference type="ARBA" id="ARBA00004907"/>
    </source>
</evidence>
<evidence type="ECO:0000256" key="5">
    <source>
        <dbReference type="ARBA" id="ARBA00022822"/>
    </source>
</evidence>
<dbReference type="InterPro" id="IPR000312">
    <property type="entry name" value="Glycosyl_Trfase_fam3"/>
</dbReference>
<comment type="catalytic activity">
    <reaction evidence="7 9">
        <text>N-(5-phospho-beta-D-ribosyl)anthranilate + diphosphate = 5-phospho-alpha-D-ribose 1-diphosphate + anthranilate</text>
        <dbReference type="Rhea" id="RHEA:11768"/>
        <dbReference type="ChEBI" id="CHEBI:16567"/>
        <dbReference type="ChEBI" id="CHEBI:18277"/>
        <dbReference type="ChEBI" id="CHEBI:33019"/>
        <dbReference type="ChEBI" id="CHEBI:58017"/>
        <dbReference type="EC" id="2.4.2.18"/>
    </reaction>
</comment>
<sequence>MSSNDLMKSLLARVANSERLSEEEATAAFDVIMSGDATPAQIGGFLMALRVRGETVPEITGATRAMRSKAATLEAPPGAIDTCGTGGDASGTYNISTAAALVVAACGVPVAKHGNRALSSKSGSADVLAALGVKIDADLSLVRESLWQNGIGFLMAPRHHSAMRHVAGPRVELGTRTIFNLLGPLSNPAGTKRQVVGVFAERWVEPLAEVLGRLGAERAWVVHGTDGLDELTTTGPSHVAEWNEGKLRRFEITPADAGLPTARPEDLKGGDAEVNAAALTRLIAGEQGPYRDIVLLNAAAALVVAGKAPDLTTGVSEAARAIDEGHVRMTLDRLIAISNREVVS</sequence>
<proteinExistence type="inferred from homology"/>
<dbReference type="InterPro" id="IPR017459">
    <property type="entry name" value="Glycosyl_Trfase_fam3_N_dom"/>
</dbReference>
<dbReference type="RefSeq" id="WP_101249314.1">
    <property type="nucleotide sequence ID" value="NZ_PIUM01000003.1"/>
</dbReference>
<keyword evidence="3 9" id="KW-0328">Glycosyltransferase</keyword>
<evidence type="ECO:0000259" key="11">
    <source>
        <dbReference type="Pfam" id="PF02885"/>
    </source>
</evidence>
<dbReference type="Pfam" id="PF00591">
    <property type="entry name" value="Glycos_transf_3"/>
    <property type="match status" value="1"/>
</dbReference>
<dbReference type="Proteomes" id="UP000233293">
    <property type="component" value="Unassembled WGS sequence"/>
</dbReference>
<dbReference type="GO" id="GO:0004048">
    <property type="term" value="F:anthranilate phosphoribosyltransferase activity"/>
    <property type="evidence" value="ECO:0007669"/>
    <property type="project" value="UniProtKB-UniRule"/>
</dbReference>
<comment type="pathway">
    <text evidence="1 9">Amino-acid biosynthesis; L-tryptophan biosynthesis; L-tryptophan from chorismate: step 2/5.</text>
</comment>
<dbReference type="GO" id="GO:0000287">
    <property type="term" value="F:magnesium ion binding"/>
    <property type="evidence" value="ECO:0007669"/>
    <property type="project" value="UniProtKB-UniRule"/>
</dbReference>
<dbReference type="Gene3D" id="1.20.970.10">
    <property type="entry name" value="Transferase, Pyrimidine Nucleoside Phosphorylase, Chain C"/>
    <property type="match status" value="1"/>
</dbReference>